<feature type="region of interest" description="Disordered" evidence="1">
    <location>
        <begin position="122"/>
        <end position="145"/>
    </location>
</feature>
<reference evidence="3" key="2">
    <citation type="journal article" date="2016" name="Fungal Biol.">
        <title>Ochratoxin A production by Penicillium thymicola.</title>
        <authorList>
            <person name="Nguyen H.D.T."/>
            <person name="McMullin D.R."/>
            <person name="Ponomareva E."/>
            <person name="Riley R."/>
            <person name="Pomraning K.R."/>
            <person name="Baker S.E."/>
            <person name="Seifert K.A."/>
        </authorList>
    </citation>
    <scope>NUCLEOTIDE SEQUENCE</scope>
    <source>
        <strain evidence="3">DAOM 180753</strain>
    </source>
</reference>
<accession>A0AAI9TMT6</accession>
<feature type="transmembrane region" description="Helical" evidence="2">
    <location>
        <begin position="32"/>
        <end position="51"/>
    </location>
</feature>
<feature type="region of interest" description="Disordered" evidence="1">
    <location>
        <begin position="79"/>
        <end position="108"/>
    </location>
</feature>
<keyword evidence="2" id="KW-0812">Transmembrane</keyword>
<keyword evidence="2" id="KW-1133">Transmembrane helix</keyword>
<dbReference type="Proteomes" id="UP001227192">
    <property type="component" value="Unassembled WGS sequence"/>
</dbReference>
<evidence type="ECO:0000313" key="4">
    <source>
        <dbReference type="Proteomes" id="UP001227192"/>
    </source>
</evidence>
<gene>
    <name evidence="3" type="ORF">VN97_g3244</name>
</gene>
<feature type="transmembrane region" description="Helical" evidence="2">
    <location>
        <begin position="398"/>
        <end position="424"/>
    </location>
</feature>
<evidence type="ECO:0000256" key="1">
    <source>
        <dbReference type="SAM" id="MobiDB-lite"/>
    </source>
</evidence>
<protein>
    <submittedName>
        <fullName evidence="3">Uncharacterized protein</fullName>
    </submittedName>
</protein>
<evidence type="ECO:0000313" key="3">
    <source>
        <dbReference type="EMBL" id="KAJ9490043.1"/>
    </source>
</evidence>
<dbReference type="EMBL" id="LACB01000068">
    <property type="protein sequence ID" value="KAJ9490043.1"/>
    <property type="molecule type" value="Genomic_DNA"/>
</dbReference>
<feature type="transmembrane region" description="Helical" evidence="2">
    <location>
        <begin position="360"/>
        <end position="378"/>
    </location>
</feature>
<keyword evidence="4" id="KW-1185">Reference proteome</keyword>
<dbReference type="AlphaFoldDB" id="A0AAI9TMT6"/>
<organism evidence="3 4">
    <name type="scientific">Penicillium thymicola</name>
    <dbReference type="NCBI Taxonomy" id="293382"/>
    <lineage>
        <taxon>Eukaryota</taxon>
        <taxon>Fungi</taxon>
        <taxon>Dikarya</taxon>
        <taxon>Ascomycota</taxon>
        <taxon>Pezizomycotina</taxon>
        <taxon>Eurotiomycetes</taxon>
        <taxon>Eurotiomycetidae</taxon>
        <taxon>Eurotiales</taxon>
        <taxon>Aspergillaceae</taxon>
        <taxon>Penicillium</taxon>
    </lineage>
</organism>
<reference evidence="3" key="1">
    <citation type="submission" date="2015-06" db="EMBL/GenBank/DDBJ databases">
        <authorList>
            <person name="Nguyen H."/>
        </authorList>
    </citation>
    <scope>NUCLEOTIDE SEQUENCE</scope>
    <source>
        <strain evidence="3">DAOM 180753</strain>
    </source>
</reference>
<sequence>MEQQTMVIFYLTNYFAHAATIISSPGQGTREMIATIFIALLLPGSGVLRALNTIYRHSIFAGDPIQQAIRAGALCMVVKKPNPDHPPNRPARNNQGRDTPLPDQLPQDGDIRDIELGIVQSNPRSIHPDSSNEEEEEEVTNSIPQRQWWQTPNPRYLSPDTIVHGEHRLPSNYVLAFVPPYARIELIPPRKSSKEIFLSSYNILKLLVSLLQALWATVTLYRTRGDQIQQYGYAAFGLTVAPYAFMSIMNIIGALLNAEYPAIFLVRTPSMDDAEREPGSDFFATEVCFRALEPPCAETPGGLLEFFRRALDPDIKDELTALTAGSGQNAIMAIAGKLLGSVPLANVGGLSKFQAKDSTSIQGGFTVSWLIVGIFYGASVKPQIILKSPTREIQIDDVFASVLSFFLVFGVAPIGGMVMVGLMIQEFGICTLLD</sequence>
<evidence type="ECO:0000256" key="2">
    <source>
        <dbReference type="SAM" id="Phobius"/>
    </source>
</evidence>
<feature type="transmembrane region" description="Helical" evidence="2">
    <location>
        <begin position="233"/>
        <end position="258"/>
    </location>
</feature>
<keyword evidence="2" id="KW-0472">Membrane</keyword>
<proteinExistence type="predicted"/>
<name>A0AAI9TMT6_PENTH</name>
<comment type="caution">
    <text evidence="3">The sequence shown here is derived from an EMBL/GenBank/DDBJ whole genome shotgun (WGS) entry which is preliminary data.</text>
</comment>
<feature type="transmembrane region" description="Helical" evidence="2">
    <location>
        <begin position="7"/>
        <end position="26"/>
    </location>
</feature>